<gene>
    <name evidence="2" type="ORF">D0Y65_051097</name>
</gene>
<evidence type="ECO:0000259" key="1">
    <source>
        <dbReference type="Pfam" id="PF13966"/>
    </source>
</evidence>
<dbReference type="AlphaFoldDB" id="A0A445FEP9"/>
<keyword evidence="3" id="KW-1185">Reference proteome</keyword>
<protein>
    <recommendedName>
        <fullName evidence="1">Reverse transcriptase zinc-binding domain-containing protein</fullName>
    </recommendedName>
</protein>
<evidence type="ECO:0000313" key="2">
    <source>
        <dbReference type="EMBL" id="RZB47325.1"/>
    </source>
</evidence>
<dbReference type="Pfam" id="PF13966">
    <property type="entry name" value="zf-RVT"/>
    <property type="match status" value="1"/>
</dbReference>
<comment type="caution">
    <text evidence="2">The sequence shown here is derived from an EMBL/GenBank/DDBJ whole genome shotgun (WGS) entry which is preliminary data.</text>
</comment>
<sequence>MGDTIGGNFKKEINTLNIKENEKDSWCWKSNGQGLFNGLRKLAAPSNIATFGWKLILNRIQTRSNLKKRNVVLPGDQYLCPLCSLEEETVQHLFFECNFARAIWAKCYKWEGVVMVQPQHSGATTTFFVT</sequence>
<name>A0A445FEP9_GLYSO</name>
<dbReference type="InterPro" id="IPR026960">
    <property type="entry name" value="RVT-Znf"/>
</dbReference>
<evidence type="ECO:0000313" key="3">
    <source>
        <dbReference type="Proteomes" id="UP000289340"/>
    </source>
</evidence>
<feature type="domain" description="Reverse transcriptase zinc-binding" evidence="1">
    <location>
        <begin position="41"/>
        <end position="104"/>
    </location>
</feature>
<reference evidence="2 3" key="1">
    <citation type="submission" date="2018-09" db="EMBL/GenBank/DDBJ databases">
        <title>A high-quality reference genome of wild soybean provides a powerful tool to mine soybean genomes.</title>
        <authorList>
            <person name="Xie M."/>
            <person name="Chung C.Y.L."/>
            <person name="Li M.-W."/>
            <person name="Wong F.-L."/>
            <person name="Chan T.-F."/>
            <person name="Lam H.-M."/>
        </authorList>
    </citation>
    <scope>NUCLEOTIDE SEQUENCE [LARGE SCALE GENOMIC DNA]</scope>
    <source>
        <strain evidence="3">cv. W05</strain>
        <tissue evidence="2">Hypocotyl of etiolated seedlings</tissue>
    </source>
</reference>
<dbReference type="Proteomes" id="UP000289340">
    <property type="component" value="Chromosome 19"/>
</dbReference>
<accession>A0A445FEP9</accession>
<proteinExistence type="predicted"/>
<dbReference type="EMBL" id="QZWG01000019">
    <property type="protein sequence ID" value="RZB47325.1"/>
    <property type="molecule type" value="Genomic_DNA"/>
</dbReference>
<organism evidence="2 3">
    <name type="scientific">Glycine soja</name>
    <name type="common">Wild soybean</name>
    <dbReference type="NCBI Taxonomy" id="3848"/>
    <lineage>
        <taxon>Eukaryota</taxon>
        <taxon>Viridiplantae</taxon>
        <taxon>Streptophyta</taxon>
        <taxon>Embryophyta</taxon>
        <taxon>Tracheophyta</taxon>
        <taxon>Spermatophyta</taxon>
        <taxon>Magnoliopsida</taxon>
        <taxon>eudicotyledons</taxon>
        <taxon>Gunneridae</taxon>
        <taxon>Pentapetalae</taxon>
        <taxon>rosids</taxon>
        <taxon>fabids</taxon>
        <taxon>Fabales</taxon>
        <taxon>Fabaceae</taxon>
        <taxon>Papilionoideae</taxon>
        <taxon>50 kb inversion clade</taxon>
        <taxon>NPAAA clade</taxon>
        <taxon>indigoferoid/millettioid clade</taxon>
        <taxon>Phaseoleae</taxon>
        <taxon>Glycine</taxon>
        <taxon>Glycine subgen. Soja</taxon>
    </lineage>
</organism>